<keyword evidence="4 7" id="KW-0812">Transmembrane</keyword>
<dbReference type="InterPro" id="IPR045621">
    <property type="entry name" value="BPD_transp_1_N"/>
</dbReference>
<keyword evidence="2 7" id="KW-0813">Transport</keyword>
<dbReference type="OrthoDB" id="9806409at2"/>
<feature type="transmembrane region" description="Helical" evidence="7">
    <location>
        <begin position="12"/>
        <end position="30"/>
    </location>
</feature>
<evidence type="ECO:0000313" key="10">
    <source>
        <dbReference type="Proteomes" id="UP000306912"/>
    </source>
</evidence>
<evidence type="ECO:0000313" key="9">
    <source>
        <dbReference type="EMBL" id="TLG73830.1"/>
    </source>
</evidence>
<keyword evidence="3" id="KW-1003">Cell membrane</keyword>
<dbReference type="PROSITE" id="PS50928">
    <property type="entry name" value="ABC_TM1"/>
    <property type="match status" value="1"/>
</dbReference>
<evidence type="ECO:0000256" key="1">
    <source>
        <dbReference type="ARBA" id="ARBA00004651"/>
    </source>
</evidence>
<keyword evidence="10" id="KW-1185">Reference proteome</keyword>
<dbReference type="GO" id="GO:0055085">
    <property type="term" value="P:transmembrane transport"/>
    <property type="evidence" value="ECO:0007669"/>
    <property type="project" value="InterPro"/>
</dbReference>
<comment type="subcellular location">
    <subcellularLocation>
        <location evidence="1 7">Cell membrane</location>
        <topology evidence="1 7">Multi-pass membrane protein</topology>
    </subcellularLocation>
</comment>
<gene>
    <name evidence="9" type="ORF">FEZ08_06765</name>
</gene>
<keyword evidence="5 7" id="KW-1133">Transmembrane helix</keyword>
<sequence length="307" mass="33193">MLKYILKRLLNCLIVIFISVTAVFFAIRLVPSNIVDPKLPLAQQEQIKEQLGLNKPVVEQYVNYLGNVAQFDLGKSLKVQKNIPVTKLIGDKMAISLPIGITAVAISIVIGTVLGTVAAVKRGKPFDHVTTLITVLGISIPSIVISILLQLLFTTLGFPTIYSPGNIFSLVAPVIALSFWPIAMISKYIRNELIDVMNSEYILLAEAKGVSNKTVLFKHALRNAVIPAITVVGPLFVSTIIGSLVVEKVFAIPGLGGLMSQAINTTDYPIIQGLTILFAALFTLAYLVIDILYGIIDPRIRLSGGNS</sequence>
<evidence type="ECO:0000256" key="7">
    <source>
        <dbReference type="RuleBase" id="RU363032"/>
    </source>
</evidence>
<dbReference type="PANTHER" id="PTHR30465:SF74">
    <property type="entry name" value="OLIGOPEPTIDE TRANSPORT SYSTEM PERMEASE PROTEIN OPPB"/>
    <property type="match status" value="1"/>
</dbReference>
<comment type="similarity">
    <text evidence="7">Belongs to the binding-protein-dependent transport system permease family.</text>
</comment>
<dbReference type="PANTHER" id="PTHR30465">
    <property type="entry name" value="INNER MEMBRANE ABC TRANSPORTER"/>
    <property type="match status" value="1"/>
</dbReference>
<dbReference type="AlphaFoldDB" id="A0A5R8QC11"/>
<dbReference type="GO" id="GO:0005886">
    <property type="term" value="C:plasma membrane"/>
    <property type="evidence" value="ECO:0007669"/>
    <property type="project" value="UniProtKB-SubCell"/>
</dbReference>
<name>A0A5R8QC11_9FIRM</name>
<feature type="transmembrane region" description="Helical" evidence="7">
    <location>
        <begin position="95"/>
        <end position="120"/>
    </location>
</feature>
<dbReference type="Pfam" id="PF19300">
    <property type="entry name" value="BPD_transp_1_N"/>
    <property type="match status" value="1"/>
</dbReference>
<comment type="caution">
    <text evidence="9">The sequence shown here is derived from an EMBL/GenBank/DDBJ whole genome shotgun (WGS) entry which is preliminary data.</text>
</comment>
<keyword evidence="6 7" id="KW-0472">Membrane</keyword>
<reference evidence="9 10" key="1">
    <citation type="submission" date="2019-05" db="EMBL/GenBank/DDBJ databases">
        <title>Culicoidintestinum kansasii gen. nov., sp. nov. from the gastrointestinal tract of the biting midge, Culicoides sonorensis.</title>
        <authorList>
            <person name="Neupane S."/>
            <person name="Ghosh A."/>
            <person name="Gunther S."/>
            <person name="Martin K."/>
            <person name="Zurek L."/>
        </authorList>
    </citation>
    <scope>NUCLEOTIDE SEQUENCE [LARGE SCALE GENOMIC DNA]</scope>
    <source>
        <strain evidence="9 10">CS-1</strain>
    </source>
</reference>
<dbReference type="Pfam" id="PF00528">
    <property type="entry name" value="BPD_transp_1"/>
    <property type="match status" value="1"/>
</dbReference>
<feature type="transmembrane region" description="Helical" evidence="7">
    <location>
        <begin position="165"/>
        <end position="183"/>
    </location>
</feature>
<dbReference type="RefSeq" id="WP_138190967.1">
    <property type="nucleotide sequence ID" value="NZ_VBWP01000005.1"/>
</dbReference>
<evidence type="ECO:0000256" key="5">
    <source>
        <dbReference type="ARBA" id="ARBA00022989"/>
    </source>
</evidence>
<organism evidence="9 10">
    <name type="scientific">Culicoidibacter larvae</name>
    <dbReference type="NCBI Taxonomy" id="2579976"/>
    <lineage>
        <taxon>Bacteria</taxon>
        <taxon>Bacillati</taxon>
        <taxon>Bacillota</taxon>
        <taxon>Culicoidibacteria</taxon>
        <taxon>Culicoidibacterales</taxon>
        <taxon>Culicoidibacteraceae</taxon>
        <taxon>Culicoidibacter</taxon>
    </lineage>
</organism>
<proteinExistence type="inferred from homology"/>
<accession>A0A5R8QC11</accession>
<dbReference type="InterPro" id="IPR035906">
    <property type="entry name" value="MetI-like_sf"/>
</dbReference>
<evidence type="ECO:0000259" key="8">
    <source>
        <dbReference type="PROSITE" id="PS50928"/>
    </source>
</evidence>
<dbReference type="InterPro" id="IPR000515">
    <property type="entry name" value="MetI-like"/>
</dbReference>
<dbReference type="SUPFAM" id="SSF161098">
    <property type="entry name" value="MetI-like"/>
    <property type="match status" value="1"/>
</dbReference>
<dbReference type="FunCoup" id="A0A5R8QC11">
    <property type="interactions" value="141"/>
</dbReference>
<dbReference type="InParanoid" id="A0A5R8QC11"/>
<dbReference type="Proteomes" id="UP000306912">
    <property type="component" value="Unassembled WGS sequence"/>
</dbReference>
<protein>
    <submittedName>
        <fullName evidence="9">ABC transporter permease</fullName>
    </submittedName>
</protein>
<dbReference type="CDD" id="cd06261">
    <property type="entry name" value="TM_PBP2"/>
    <property type="match status" value="1"/>
</dbReference>
<feature type="transmembrane region" description="Helical" evidence="7">
    <location>
        <begin position="270"/>
        <end position="293"/>
    </location>
</feature>
<feature type="transmembrane region" description="Helical" evidence="7">
    <location>
        <begin position="224"/>
        <end position="250"/>
    </location>
</feature>
<evidence type="ECO:0000256" key="3">
    <source>
        <dbReference type="ARBA" id="ARBA00022475"/>
    </source>
</evidence>
<dbReference type="EMBL" id="VBWP01000005">
    <property type="protein sequence ID" value="TLG73830.1"/>
    <property type="molecule type" value="Genomic_DNA"/>
</dbReference>
<feature type="domain" description="ABC transmembrane type-1" evidence="8">
    <location>
        <begin position="93"/>
        <end position="293"/>
    </location>
</feature>
<dbReference type="Gene3D" id="1.10.3720.10">
    <property type="entry name" value="MetI-like"/>
    <property type="match status" value="1"/>
</dbReference>
<evidence type="ECO:0000256" key="4">
    <source>
        <dbReference type="ARBA" id="ARBA00022692"/>
    </source>
</evidence>
<evidence type="ECO:0000256" key="2">
    <source>
        <dbReference type="ARBA" id="ARBA00022448"/>
    </source>
</evidence>
<feature type="transmembrane region" description="Helical" evidence="7">
    <location>
        <begin position="132"/>
        <end position="153"/>
    </location>
</feature>
<evidence type="ECO:0000256" key="6">
    <source>
        <dbReference type="ARBA" id="ARBA00023136"/>
    </source>
</evidence>